<name>A0A8J2J4Z2_9HEXA</name>
<dbReference type="OrthoDB" id="10492545at2759"/>
<evidence type="ECO:0000313" key="3">
    <source>
        <dbReference type="Proteomes" id="UP000708208"/>
    </source>
</evidence>
<evidence type="ECO:0000313" key="2">
    <source>
        <dbReference type="EMBL" id="CAG7698443.1"/>
    </source>
</evidence>
<protein>
    <submittedName>
        <fullName evidence="2">Uncharacterized protein</fullName>
    </submittedName>
</protein>
<reference evidence="2" key="1">
    <citation type="submission" date="2021-06" db="EMBL/GenBank/DDBJ databases">
        <authorList>
            <person name="Hodson N. C."/>
            <person name="Mongue J. A."/>
            <person name="Jaron S. K."/>
        </authorList>
    </citation>
    <scope>NUCLEOTIDE SEQUENCE</scope>
</reference>
<dbReference type="AlphaFoldDB" id="A0A8J2J4Z2"/>
<gene>
    <name evidence="2" type="ORF">AFUS01_LOCUS4087</name>
</gene>
<dbReference type="Proteomes" id="UP000708208">
    <property type="component" value="Unassembled WGS sequence"/>
</dbReference>
<organism evidence="2 3">
    <name type="scientific">Allacma fusca</name>
    <dbReference type="NCBI Taxonomy" id="39272"/>
    <lineage>
        <taxon>Eukaryota</taxon>
        <taxon>Metazoa</taxon>
        <taxon>Ecdysozoa</taxon>
        <taxon>Arthropoda</taxon>
        <taxon>Hexapoda</taxon>
        <taxon>Collembola</taxon>
        <taxon>Symphypleona</taxon>
        <taxon>Sminthuridae</taxon>
        <taxon>Allacma</taxon>
    </lineage>
</organism>
<sequence length="99" mass="10601">MNSSVVCIVLLAVVALSSARPGVIYSYPAASSDTSVVRDALGNQQTSYAYQDGHSSAVALTRNDVSKHLVYQTAPVVYETPAYYQSVPAVYNSQAAYYV</sequence>
<feature type="signal peptide" evidence="1">
    <location>
        <begin position="1"/>
        <end position="19"/>
    </location>
</feature>
<accession>A0A8J2J4Z2</accession>
<evidence type="ECO:0000256" key="1">
    <source>
        <dbReference type="SAM" id="SignalP"/>
    </source>
</evidence>
<keyword evidence="3" id="KW-1185">Reference proteome</keyword>
<comment type="caution">
    <text evidence="2">The sequence shown here is derived from an EMBL/GenBank/DDBJ whole genome shotgun (WGS) entry which is preliminary data.</text>
</comment>
<proteinExistence type="predicted"/>
<keyword evidence="1" id="KW-0732">Signal</keyword>
<dbReference type="EMBL" id="CAJVCH010025315">
    <property type="protein sequence ID" value="CAG7698443.1"/>
    <property type="molecule type" value="Genomic_DNA"/>
</dbReference>
<feature type="chain" id="PRO_5035161928" evidence="1">
    <location>
        <begin position="20"/>
        <end position="99"/>
    </location>
</feature>